<gene>
    <name evidence="2" type="ORF">LELG_00039</name>
</gene>
<protein>
    <submittedName>
        <fullName evidence="2">Uncharacterized protein</fullName>
    </submittedName>
</protein>
<keyword evidence="1" id="KW-0472">Membrane</keyword>
<feature type="transmembrane region" description="Helical" evidence="1">
    <location>
        <begin position="84"/>
        <end position="111"/>
    </location>
</feature>
<accession>A5DRQ3</accession>
<keyword evidence="3" id="KW-1185">Reference proteome</keyword>
<name>A5DRQ3_LODEL</name>
<evidence type="ECO:0000313" key="3">
    <source>
        <dbReference type="Proteomes" id="UP000001996"/>
    </source>
</evidence>
<reference evidence="2 3" key="1">
    <citation type="journal article" date="2009" name="Nature">
        <title>Evolution of pathogenicity and sexual reproduction in eight Candida genomes.</title>
        <authorList>
            <person name="Butler G."/>
            <person name="Rasmussen M.D."/>
            <person name="Lin M.F."/>
            <person name="Santos M.A."/>
            <person name="Sakthikumar S."/>
            <person name="Munro C.A."/>
            <person name="Rheinbay E."/>
            <person name="Grabherr M."/>
            <person name="Forche A."/>
            <person name="Reedy J.L."/>
            <person name="Agrafioti I."/>
            <person name="Arnaud M.B."/>
            <person name="Bates S."/>
            <person name="Brown A.J."/>
            <person name="Brunke S."/>
            <person name="Costanzo M.C."/>
            <person name="Fitzpatrick D.A."/>
            <person name="de Groot P.W."/>
            <person name="Harris D."/>
            <person name="Hoyer L.L."/>
            <person name="Hube B."/>
            <person name="Klis F.M."/>
            <person name="Kodira C."/>
            <person name="Lennard N."/>
            <person name="Logue M.E."/>
            <person name="Martin R."/>
            <person name="Neiman A.M."/>
            <person name="Nikolaou E."/>
            <person name="Quail M.A."/>
            <person name="Quinn J."/>
            <person name="Santos M.C."/>
            <person name="Schmitzberger F.F."/>
            <person name="Sherlock G."/>
            <person name="Shah P."/>
            <person name="Silverstein K.A."/>
            <person name="Skrzypek M.S."/>
            <person name="Soll D."/>
            <person name="Staggs R."/>
            <person name="Stansfield I."/>
            <person name="Stumpf M.P."/>
            <person name="Sudbery P.E."/>
            <person name="Srikantha T."/>
            <person name="Zeng Q."/>
            <person name="Berman J."/>
            <person name="Berriman M."/>
            <person name="Heitman J."/>
            <person name="Gow N.A."/>
            <person name="Lorenz M.C."/>
            <person name="Birren B.W."/>
            <person name="Kellis M."/>
            <person name="Cuomo C.A."/>
        </authorList>
    </citation>
    <scope>NUCLEOTIDE SEQUENCE [LARGE SCALE GENOMIC DNA]</scope>
    <source>
        <strain evidence="3">ATCC 11503 / BCRC 21390 / CBS 2605 / JCM 1781 / NBRC 1676 / NRRL YB-4239</strain>
    </source>
</reference>
<evidence type="ECO:0000256" key="1">
    <source>
        <dbReference type="SAM" id="Phobius"/>
    </source>
</evidence>
<dbReference type="InParanoid" id="A5DRQ3"/>
<dbReference type="HOGENOM" id="CLU_1603034_0_0_1"/>
<sequence>MRLMRFWMHMLDLTRPMRKKICMEMHSNPSPSRQHFAPPLSTRKSKLKVHKLQLVNRPCTFKQGYYRHLLAQVANHNTGHPTPLVAAVVVVLVVVVIEEKFLLATLSSTLIERRMVRKLICRQTLRLRQKLRVVSMMKSLTLVPAILIMTLISKVMPLIMATLPSP</sequence>
<keyword evidence="1" id="KW-1133">Transmembrane helix</keyword>
<keyword evidence="1" id="KW-0812">Transmembrane</keyword>
<dbReference type="Proteomes" id="UP000001996">
    <property type="component" value="Unassembled WGS sequence"/>
</dbReference>
<evidence type="ECO:0000313" key="2">
    <source>
        <dbReference type="EMBL" id="EDK41860.1"/>
    </source>
</evidence>
<dbReference type="VEuPathDB" id="FungiDB:LELG_00039"/>
<feature type="transmembrane region" description="Helical" evidence="1">
    <location>
        <begin position="131"/>
        <end position="152"/>
    </location>
</feature>
<dbReference type="AlphaFoldDB" id="A5DRQ3"/>
<dbReference type="EMBL" id="CH981524">
    <property type="protein sequence ID" value="EDK41860.1"/>
    <property type="molecule type" value="Genomic_DNA"/>
</dbReference>
<organism evidence="2 3">
    <name type="scientific">Lodderomyces elongisporus (strain ATCC 11503 / CBS 2605 / JCM 1781 / NBRC 1676 / NRRL YB-4239)</name>
    <name type="common">Yeast</name>
    <name type="synonym">Saccharomyces elongisporus</name>
    <dbReference type="NCBI Taxonomy" id="379508"/>
    <lineage>
        <taxon>Eukaryota</taxon>
        <taxon>Fungi</taxon>
        <taxon>Dikarya</taxon>
        <taxon>Ascomycota</taxon>
        <taxon>Saccharomycotina</taxon>
        <taxon>Pichiomycetes</taxon>
        <taxon>Debaryomycetaceae</taxon>
        <taxon>Candida/Lodderomyces clade</taxon>
        <taxon>Lodderomyces</taxon>
    </lineage>
</organism>
<proteinExistence type="predicted"/>